<dbReference type="Proteomes" id="UP000032434">
    <property type="component" value="Chromosome 1"/>
</dbReference>
<keyword evidence="1" id="KW-0472">Membrane</keyword>
<dbReference type="HOGENOM" id="CLU_1122693_0_0_14"/>
<protein>
    <submittedName>
        <fullName evidence="2">Uncharacterized protein</fullName>
    </submittedName>
</protein>
<dbReference type="PATRIC" id="fig|35623.3.peg.951"/>
<feature type="transmembrane region" description="Helical" evidence="1">
    <location>
        <begin position="5"/>
        <end position="21"/>
    </location>
</feature>
<keyword evidence="3" id="KW-1185">Reference proteome</keyword>
<evidence type="ECO:0000313" key="3">
    <source>
        <dbReference type="Proteomes" id="UP000032434"/>
    </source>
</evidence>
<sequence length="246" mass="29656">MKKYIVIGICLVIVIVGILLWRKEDQTESVDLIFLTESHYILYDEDQYLDIDFYSNRQEINLMDDALTCFIHNEDESIKFMIEDILLKSIHSEQFEEKTFYGYRLKLKLPQINDSYYIDKLYVKIDNLWINESFYAGELFVKYKQNETNDFKWSGLEGIKNNNVQLKQIVIDVLSEADIQVFIGPHELSFTYYQNQLIIQVDMYRYLMHQTYVEIITNEGSTYLPYFNYFMHYEMLKTGMFRRYTV</sequence>
<name>A0A061AAV2_9MOLU</name>
<gene>
    <name evidence="2" type="ORF">Aocu_09520</name>
</gene>
<accession>A0A061AAV2</accession>
<dbReference type="RefSeq" id="WP_045749489.1">
    <property type="nucleotide sequence ID" value="NZ_FUZK01000001.1"/>
</dbReference>
<evidence type="ECO:0000256" key="1">
    <source>
        <dbReference type="SAM" id="Phobius"/>
    </source>
</evidence>
<dbReference type="STRING" id="35623.Aocu_09520"/>
<dbReference type="KEGG" id="aoc:Aocu_09520"/>
<dbReference type="InParanoid" id="A0A061AAV2"/>
<keyword evidence="1" id="KW-1133">Transmembrane helix</keyword>
<reference evidence="3" key="1">
    <citation type="submission" date="2014-05" db="EMBL/GenBank/DDBJ databases">
        <authorList>
            <person name="Kube M."/>
        </authorList>
    </citation>
    <scope>NUCLEOTIDE SEQUENCE [LARGE SCALE GENOMIC DNA]</scope>
</reference>
<organism evidence="2 3">
    <name type="scientific">Acholeplasma oculi</name>
    <dbReference type="NCBI Taxonomy" id="35623"/>
    <lineage>
        <taxon>Bacteria</taxon>
        <taxon>Bacillati</taxon>
        <taxon>Mycoplasmatota</taxon>
        <taxon>Mollicutes</taxon>
        <taxon>Acholeplasmatales</taxon>
        <taxon>Acholeplasmataceae</taxon>
        <taxon>Acholeplasma</taxon>
    </lineage>
</organism>
<dbReference type="AlphaFoldDB" id="A0A061AAV2"/>
<evidence type="ECO:0000313" key="2">
    <source>
        <dbReference type="EMBL" id="CDR31025.1"/>
    </source>
</evidence>
<keyword evidence="1" id="KW-0812">Transmembrane</keyword>
<proteinExistence type="predicted"/>
<dbReference type="OrthoDB" id="385007at2"/>
<dbReference type="EMBL" id="LK028559">
    <property type="protein sequence ID" value="CDR31025.1"/>
    <property type="molecule type" value="Genomic_DNA"/>
</dbReference>